<reference evidence="2" key="1">
    <citation type="journal article" date="2023" name="Plant J.">
        <title>Genome sequences and population genomics provide insights into the demographic history, inbreeding, and mutation load of two 'living fossil' tree species of Dipteronia.</title>
        <authorList>
            <person name="Feng Y."/>
            <person name="Comes H.P."/>
            <person name="Chen J."/>
            <person name="Zhu S."/>
            <person name="Lu R."/>
            <person name="Zhang X."/>
            <person name="Li P."/>
            <person name="Qiu J."/>
            <person name="Olsen K.M."/>
            <person name="Qiu Y."/>
        </authorList>
    </citation>
    <scope>NUCLEOTIDE SEQUENCE</scope>
    <source>
        <strain evidence="2">KIB01</strain>
    </source>
</reference>
<dbReference type="EMBL" id="JANJYI010000003">
    <property type="protein sequence ID" value="KAK2656303.1"/>
    <property type="molecule type" value="Genomic_DNA"/>
</dbReference>
<keyword evidence="3" id="KW-1185">Reference proteome</keyword>
<dbReference type="PANTHER" id="PTHR45749:SF37">
    <property type="entry name" value="OS05G0311600 PROTEIN"/>
    <property type="match status" value="1"/>
</dbReference>
<organism evidence="2 3">
    <name type="scientific">Dipteronia dyeriana</name>
    <dbReference type="NCBI Taxonomy" id="168575"/>
    <lineage>
        <taxon>Eukaryota</taxon>
        <taxon>Viridiplantae</taxon>
        <taxon>Streptophyta</taxon>
        <taxon>Embryophyta</taxon>
        <taxon>Tracheophyta</taxon>
        <taxon>Spermatophyta</taxon>
        <taxon>Magnoliopsida</taxon>
        <taxon>eudicotyledons</taxon>
        <taxon>Gunneridae</taxon>
        <taxon>Pentapetalae</taxon>
        <taxon>rosids</taxon>
        <taxon>malvids</taxon>
        <taxon>Sapindales</taxon>
        <taxon>Sapindaceae</taxon>
        <taxon>Hippocastanoideae</taxon>
        <taxon>Acereae</taxon>
        <taxon>Dipteronia</taxon>
    </lineage>
</organism>
<dbReference type="Pfam" id="PF14291">
    <property type="entry name" value="DUF4371"/>
    <property type="match status" value="1"/>
</dbReference>
<sequence length="112" mass="12779">NGKQGCGDSFVGEGFTNRKNQASLLEKHNKSTAHQQASRKCIDLMNQNQHIEKTINKQTDQARIEYRIRLGASIDCSWFHLRQGLPFLGHDESKKSSNNGNFLKLFTLVMWS</sequence>
<name>A0AAD9XC81_9ROSI</name>
<evidence type="ECO:0000313" key="3">
    <source>
        <dbReference type="Proteomes" id="UP001280121"/>
    </source>
</evidence>
<feature type="non-terminal residue" evidence="2">
    <location>
        <position position="1"/>
    </location>
</feature>
<accession>A0AAD9XC81</accession>
<protein>
    <recommendedName>
        <fullName evidence="1">DUF4371 domain-containing protein</fullName>
    </recommendedName>
</protein>
<comment type="caution">
    <text evidence="2">The sequence shown here is derived from an EMBL/GenBank/DDBJ whole genome shotgun (WGS) entry which is preliminary data.</text>
</comment>
<evidence type="ECO:0000313" key="2">
    <source>
        <dbReference type="EMBL" id="KAK2656303.1"/>
    </source>
</evidence>
<proteinExistence type="predicted"/>
<dbReference type="Proteomes" id="UP001280121">
    <property type="component" value="Unassembled WGS sequence"/>
</dbReference>
<gene>
    <name evidence="2" type="ORF">Ddye_009355</name>
</gene>
<dbReference type="AlphaFoldDB" id="A0AAD9XC81"/>
<evidence type="ECO:0000259" key="1">
    <source>
        <dbReference type="Pfam" id="PF14291"/>
    </source>
</evidence>
<dbReference type="PANTHER" id="PTHR45749">
    <property type="match status" value="1"/>
</dbReference>
<dbReference type="InterPro" id="IPR025398">
    <property type="entry name" value="DUF4371"/>
</dbReference>
<feature type="domain" description="DUF4371" evidence="1">
    <location>
        <begin position="8"/>
        <end position="106"/>
    </location>
</feature>